<dbReference type="CDD" id="cd00834">
    <property type="entry name" value="KAS_I_II"/>
    <property type="match status" value="1"/>
</dbReference>
<evidence type="ECO:0000256" key="6">
    <source>
        <dbReference type="ARBA" id="ARBA00022516"/>
    </source>
</evidence>
<evidence type="ECO:0000256" key="17">
    <source>
        <dbReference type="ARBA" id="ARBA00039445"/>
    </source>
</evidence>
<name>A0A7S1ZN11_TRICV</name>
<dbReference type="EC" id="2.3.1.41" evidence="3"/>
<dbReference type="InterPro" id="IPR016039">
    <property type="entry name" value="Thiolase-like"/>
</dbReference>
<dbReference type="PANTHER" id="PTHR11712">
    <property type="entry name" value="POLYKETIDE SYNTHASE-RELATED"/>
    <property type="match status" value="1"/>
</dbReference>
<evidence type="ECO:0000256" key="15">
    <source>
        <dbReference type="ARBA" id="ARBA00023315"/>
    </source>
</evidence>
<dbReference type="AlphaFoldDB" id="A0A7S1ZN11"/>
<comment type="similarity">
    <text evidence="2 19">Belongs to the thiolase-like superfamily. Beta-ketoacyl-ACP synthases family.</text>
</comment>
<accession>A0A7S1ZN11</accession>
<evidence type="ECO:0000256" key="16">
    <source>
        <dbReference type="ARBA" id="ARBA00037576"/>
    </source>
</evidence>
<evidence type="ECO:0000256" key="13">
    <source>
        <dbReference type="ARBA" id="ARBA00023136"/>
    </source>
</evidence>
<protein>
    <recommendedName>
        <fullName evidence="17">Nodulation protein E</fullName>
        <ecNumber evidence="3">2.3.1.41</ecNumber>
    </recommendedName>
    <alternativeName>
        <fullName evidence="18">Host-specificity of nodulation protein B</fullName>
    </alternativeName>
</protein>
<keyword evidence="6" id="KW-0444">Lipid biosynthesis</keyword>
<dbReference type="NCBIfam" id="NF005589">
    <property type="entry name" value="PRK07314.1"/>
    <property type="match status" value="1"/>
</dbReference>
<feature type="domain" description="Ketosynthase family 3 (KS3)" evidence="20">
    <location>
        <begin position="48"/>
        <end position="468"/>
    </location>
</feature>
<keyword evidence="4" id="KW-0536">Nodulation</keyword>
<dbReference type="GO" id="GO:0005886">
    <property type="term" value="C:plasma membrane"/>
    <property type="evidence" value="ECO:0007669"/>
    <property type="project" value="UniProtKB-SubCell"/>
</dbReference>
<dbReference type="GO" id="GO:0004315">
    <property type="term" value="F:3-oxoacyl-[acyl-carrier-protein] synthase activity"/>
    <property type="evidence" value="ECO:0007669"/>
    <property type="project" value="UniProtKB-EC"/>
</dbReference>
<evidence type="ECO:0000256" key="4">
    <source>
        <dbReference type="ARBA" id="ARBA00022458"/>
    </source>
</evidence>
<dbReference type="InterPro" id="IPR020841">
    <property type="entry name" value="PKS_Beta-ketoAc_synthase_dom"/>
</dbReference>
<dbReference type="Gene3D" id="3.40.47.10">
    <property type="match status" value="1"/>
</dbReference>
<evidence type="ECO:0000256" key="10">
    <source>
        <dbReference type="ARBA" id="ARBA00022832"/>
    </source>
</evidence>
<dbReference type="Pfam" id="PF02801">
    <property type="entry name" value="Ketoacyl-synt_C"/>
    <property type="match status" value="1"/>
</dbReference>
<keyword evidence="8 19" id="KW-0808">Transferase</keyword>
<keyword evidence="11" id="KW-1133">Transmembrane helix</keyword>
<evidence type="ECO:0000256" key="19">
    <source>
        <dbReference type="RuleBase" id="RU003694"/>
    </source>
</evidence>
<dbReference type="FunFam" id="3.40.47.10:FF:000018">
    <property type="entry name" value="3-oxoacyl-[acyl-carrier-protein] synthase 2"/>
    <property type="match status" value="1"/>
</dbReference>
<keyword evidence="14" id="KW-0275">Fatty acid biosynthesis</keyword>
<evidence type="ECO:0000259" key="20">
    <source>
        <dbReference type="PROSITE" id="PS52004"/>
    </source>
</evidence>
<evidence type="ECO:0000256" key="5">
    <source>
        <dbReference type="ARBA" id="ARBA00022475"/>
    </source>
</evidence>
<evidence type="ECO:0000256" key="11">
    <source>
        <dbReference type="ARBA" id="ARBA00022989"/>
    </source>
</evidence>
<dbReference type="SMART" id="SM00825">
    <property type="entry name" value="PKS_KS"/>
    <property type="match status" value="1"/>
</dbReference>
<evidence type="ECO:0000256" key="1">
    <source>
        <dbReference type="ARBA" id="ARBA00004533"/>
    </source>
</evidence>
<dbReference type="SUPFAM" id="SSF53901">
    <property type="entry name" value="Thiolase-like"/>
    <property type="match status" value="2"/>
</dbReference>
<dbReference type="Pfam" id="PF00109">
    <property type="entry name" value="ketoacyl-synt"/>
    <property type="match status" value="1"/>
</dbReference>
<dbReference type="InterPro" id="IPR020615">
    <property type="entry name" value="Thiolase_acyl_enz_int_AS"/>
</dbReference>
<comment type="subcellular location">
    <subcellularLocation>
        <location evidence="1">Cell inner membrane</location>
    </subcellularLocation>
</comment>
<keyword evidence="10" id="KW-0276">Fatty acid metabolism</keyword>
<comment type="function">
    <text evidence="16">Proposed to synthesize NOD factor fatty acyl chain. Involved in the synthesis of a highly unsaturated fatty acid moiety, which forms part of a lipo-oligosaccharide that is responsible for host specificity.</text>
</comment>
<keyword evidence="13" id="KW-0472">Membrane</keyword>
<dbReference type="FunFam" id="3.40.47.10:FF:000029">
    <property type="entry name" value="3-oxoacyl-[acyl-carrier-protein] synthase 1"/>
    <property type="match status" value="1"/>
</dbReference>
<dbReference type="InterPro" id="IPR017568">
    <property type="entry name" value="3-oxoacyl-ACP_synth-2"/>
</dbReference>
<evidence type="ECO:0000256" key="12">
    <source>
        <dbReference type="ARBA" id="ARBA00023098"/>
    </source>
</evidence>
<dbReference type="NCBIfam" id="TIGR03150">
    <property type="entry name" value="fabF"/>
    <property type="match status" value="1"/>
</dbReference>
<dbReference type="InterPro" id="IPR018201">
    <property type="entry name" value="Ketoacyl_synth_AS"/>
</dbReference>
<dbReference type="InterPro" id="IPR014030">
    <property type="entry name" value="Ketoacyl_synth_N"/>
</dbReference>
<evidence type="ECO:0000313" key="21">
    <source>
        <dbReference type="EMBL" id="CAD9344177.1"/>
    </source>
</evidence>
<dbReference type="PROSITE" id="PS00606">
    <property type="entry name" value="KS3_1"/>
    <property type="match status" value="1"/>
</dbReference>
<keyword evidence="9" id="KW-0812">Transmembrane</keyword>
<dbReference type="PANTHER" id="PTHR11712:SF352">
    <property type="entry name" value="3-OXOACYL-[ACYL-CARRIER-PROTEIN] SYNTHASE"/>
    <property type="match status" value="1"/>
</dbReference>
<dbReference type="InterPro" id="IPR000794">
    <property type="entry name" value="Beta-ketoacyl_synthase"/>
</dbReference>
<dbReference type="PROSITE" id="PS52004">
    <property type="entry name" value="KS3_2"/>
    <property type="match status" value="1"/>
</dbReference>
<evidence type="ECO:0000256" key="9">
    <source>
        <dbReference type="ARBA" id="ARBA00022692"/>
    </source>
</evidence>
<reference evidence="21" key="1">
    <citation type="submission" date="2021-01" db="EMBL/GenBank/DDBJ databases">
        <authorList>
            <person name="Corre E."/>
            <person name="Pelletier E."/>
            <person name="Niang G."/>
            <person name="Scheremetjew M."/>
            <person name="Finn R."/>
            <person name="Kale V."/>
            <person name="Holt S."/>
            <person name="Cochrane G."/>
            <person name="Meng A."/>
            <person name="Brown T."/>
            <person name="Cohen L."/>
        </authorList>
    </citation>
    <scope>NUCLEOTIDE SEQUENCE</scope>
    <source>
        <strain evidence="21">Grunow 1884</strain>
    </source>
</reference>
<proteinExistence type="inferred from homology"/>
<evidence type="ECO:0000256" key="18">
    <source>
        <dbReference type="ARBA" id="ARBA00041756"/>
    </source>
</evidence>
<organism evidence="21">
    <name type="scientific">Trieres chinensis</name>
    <name type="common">Marine centric diatom</name>
    <name type="synonym">Odontella sinensis</name>
    <dbReference type="NCBI Taxonomy" id="1514140"/>
    <lineage>
        <taxon>Eukaryota</taxon>
        <taxon>Sar</taxon>
        <taxon>Stramenopiles</taxon>
        <taxon>Ochrophyta</taxon>
        <taxon>Bacillariophyta</taxon>
        <taxon>Mediophyceae</taxon>
        <taxon>Biddulphiophycidae</taxon>
        <taxon>Eupodiscales</taxon>
        <taxon>Parodontellaceae</taxon>
        <taxon>Trieres</taxon>
    </lineage>
</organism>
<dbReference type="GO" id="GO:0006633">
    <property type="term" value="P:fatty acid biosynthetic process"/>
    <property type="evidence" value="ECO:0007669"/>
    <property type="project" value="UniProtKB-KW"/>
</dbReference>
<keyword evidence="15" id="KW-0012">Acyltransferase</keyword>
<keyword evidence="12" id="KW-0443">Lipid metabolism</keyword>
<sequence length="481" mass="50244">MRFSTGAAAFCVAFGAGNAAFAFSVGGALPRSRASSSSSLRMAAASDEDRVVVTGLGVISGCGIGHEDFFQACCDGKSSLRKVTRFDISKYPCQIGSEVPDEMFEPKDHFVNPKNVKTNDRYTHFAVAAARLALKDAGIGDTAETMEDPDRVGVFVGTAFGGMETFERETLKLAAKPERPKVSPFTIPALLGNTASGVIGIETGARGPNYGVTSACASASHAIGEAMGMIQNGSADVMMAGGTEATITPLCYAGFSAMKAMATGYNDDPEAGSRPFDADRQGFVMGEGAGVITLERLSSAKARGAKIYCELVGYGATCDAYHITTPAPEGRGLAAAMEMALKQSGIDKTDVGYVNAHGTSTNYNDKFETMAIKSVFGEHATAKDGKFVVSSTKCVTGHTLGAAGGLEAVVVARSITDGIVPPTTNYATPDPECDLDNVPNEKRVMEVKAGMSTNLGFGGHNAAILFKKYEEYIYLVPKITG</sequence>
<evidence type="ECO:0000256" key="3">
    <source>
        <dbReference type="ARBA" id="ARBA00013191"/>
    </source>
</evidence>
<keyword evidence="5" id="KW-1003">Cell membrane</keyword>
<dbReference type="EMBL" id="HBGO01021681">
    <property type="protein sequence ID" value="CAD9344177.1"/>
    <property type="molecule type" value="Transcribed_RNA"/>
</dbReference>
<evidence type="ECO:0000256" key="7">
    <source>
        <dbReference type="ARBA" id="ARBA00022519"/>
    </source>
</evidence>
<evidence type="ECO:0000256" key="2">
    <source>
        <dbReference type="ARBA" id="ARBA00008467"/>
    </source>
</evidence>
<evidence type="ECO:0000256" key="8">
    <source>
        <dbReference type="ARBA" id="ARBA00022679"/>
    </source>
</evidence>
<gene>
    <name evidence="21" type="ORF">OSIN01602_LOCUS12445</name>
</gene>
<dbReference type="PROSITE" id="PS00098">
    <property type="entry name" value="THIOLASE_1"/>
    <property type="match status" value="1"/>
</dbReference>
<keyword evidence="7" id="KW-0997">Cell inner membrane</keyword>
<evidence type="ECO:0000256" key="14">
    <source>
        <dbReference type="ARBA" id="ARBA00023160"/>
    </source>
</evidence>
<dbReference type="InterPro" id="IPR014031">
    <property type="entry name" value="Ketoacyl_synth_C"/>
</dbReference>